<dbReference type="InterPro" id="IPR036397">
    <property type="entry name" value="RNaseH_sf"/>
</dbReference>
<dbReference type="Pfam" id="PF05380">
    <property type="entry name" value="Peptidase_A17"/>
    <property type="match status" value="1"/>
</dbReference>
<dbReference type="AlphaFoldDB" id="A0A8X6SLV7"/>
<accession>A0A8X6SLV7</accession>
<keyword evidence="3" id="KW-1185">Reference proteome</keyword>
<proteinExistence type="predicted"/>
<dbReference type="Pfam" id="PF18701">
    <property type="entry name" value="DUF5641"/>
    <property type="match status" value="1"/>
</dbReference>
<dbReference type="GO" id="GO:0003676">
    <property type="term" value="F:nucleic acid binding"/>
    <property type="evidence" value="ECO:0007669"/>
    <property type="project" value="InterPro"/>
</dbReference>
<name>A0A8X6SLV7_TRICX</name>
<dbReference type="InterPro" id="IPR008042">
    <property type="entry name" value="Retrotrans_Pao"/>
</dbReference>
<sequence length="630" mass="72154">MEQSYVARKLSKSFYIDNCVTSVDNERELLDFVKCSTKFLADAKMDLRLWTYGPVGEAVRSALGGFNAESTSENIVPVLGIMWDRKGDTLYVESKTVVVSENLSKTEVLSLTQAMFDPLGFLTPVLRTAKLLLQEMWACEIDSTTAISWIRSNDAGEPLWAIALKKFVFSKADQWSYVPGPSNSADLPSRGCSPLQFSESYWWSGPDWLKDPEDKWPKLEIKPDEILVLSERRMGINLKVGLGVTAGIDGIKWYERFSQFSKMTRILGWVKRFTKNCQKKEVNQELSLSVNEVQDASCTLLLLIQSESFPETGDSMNGLLTVRDQSDLRREKTKIIEREDSYAFRYPILLPSRHHIVDCLIRDYHLRCVYLELVTSISTECFIQAFRRFIARRRRTSIVYSDNGTNFVCASAGLKKVDWEKVVYQETLNPITWKLIPPTAAWWGGWWERLIGSVKNLIVRVLGQASVNYEELLTILCDIEALIYCRPLTYISHESEDLLALTSSIFLQDIRVSGTADLDILDRNKLLVRQHSCQELREQMRSRFRKEYLGQLIQRHGHKDCELKVGDIALVGCENLKRVNWPIARVPELSTGRDGRVRVVKVKTRNGILTRPVRKLYPLEVCSCTRDTII</sequence>
<dbReference type="SUPFAM" id="SSF53098">
    <property type="entry name" value="Ribonuclease H-like"/>
    <property type="match status" value="1"/>
</dbReference>
<reference evidence="2" key="1">
    <citation type="submission" date="2020-08" db="EMBL/GenBank/DDBJ databases">
        <title>Multicomponent nature underlies the extraordinary mechanical properties of spider dragline silk.</title>
        <authorList>
            <person name="Kono N."/>
            <person name="Nakamura H."/>
            <person name="Mori M."/>
            <person name="Yoshida Y."/>
            <person name="Ohtoshi R."/>
            <person name="Malay A.D."/>
            <person name="Moran D.A.P."/>
            <person name="Tomita M."/>
            <person name="Numata K."/>
            <person name="Arakawa K."/>
        </authorList>
    </citation>
    <scope>NUCLEOTIDE SEQUENCE</scope>
</reference>
<dbReference type="InterPro" id="IPR012337">
    <property type="entry name" value="RNaseH-like_sf"/>
</dbReference>
<dbReference type="EMBL" id="BMAU01021300">
    <property type="protein sequence ID" value="GFY10716.1"/>
    <property type="molecule type" value="Genomic_DNA"/>
</dbReference>
<dbReference type="InterPro" id="IPR040676">
    <property type="entry name" value="DUF5641"/>
</dbReference>
<dbReference type="Proteomes" id="UP000887159">
    <property type="component" value="Unassembled WGS sequence"/>
</dbReference>
<comment type="caution">
    <text evidence="2">The sequence shown here is derived from an EMBL/GenBank/DDBJ whole genome shotgun (WGS) entry which is preliminary data.</text>
</comment>
<feature type="domain" description="DUF5641" evidence="1">
    <location>
        <begin position="531"/>
        <end position="619"/>
    </location>
</feature>
<dbReference type="PANTHER" id="PTHR47331">
    <property type="entry name" value="PHD-TYPE DOMAIN-CONTAINING PROTEIN"/>
    <property type="match status" value="1"/>
</dbReference>
<dbReference type="Gene3D" id="3.30.420.10">
    <property type="entry name" value="Ribonuclease H-like superfamily/Ribonuclease H"/>
    <property type="match status" value="1"/>
</dbReference>
<dbReference type="PANTHER" id="PTHR47331:SF1">
    <property type="entry name" value="GAG-LIKE PROTEIN"/>
    <property type="match status" value="1"/>
</dbReference>
<evidence type="ECO:0000313" key="3">
    <source>
        <dbReference type="Proteomes" id="UP000887159"/>
    </source>
</evidence>
<gene>
    <name evidence="2" type="primary">AVEN_240424_1</name>
    <name evidence="2" type="ORF">TNCV_2195371</name>
</gene>
<organism evidence="2 3">
    <name type="scientific">Trichonephila clavipes</name>
    <name type="common">Golden silk orbweaver</name>
    <name type="synonym">Nephila clavipes</name>
    <dbReference type="NCBI Taxonomy" id="2585209"/>
    <lineage>
        <taxon>Eukaryota</taxon>
        <taxon>Metazoa</taxon>
        <taxon>Ecdysozoa</taxon>
        <taxon>Arthropoda</taxon>
        <taxon>Chelicerata</taxon>
        <taxon>Arachnida</taxon>
        <taxon>Araneae</taxon>
        <taxon>Araneomorphae</taxon>
        <taxon>Entelegynae</taxon>
        <taxon>Araneoidea</taxon>
        <taxon>Nephilidae</taxon>
        <taxon>Trichonephila</taxon>
    </lineage>
</organism>
<evidence type="ECO:0000259" key="1">
    <source>
        <dbReference type="Pfam" id="PF18701"/>
    </source>
</evidence>
<protein>
    <submittedName>
        <fullName evidence="2">Integrase catalytic domain-containing protein</fullName>
    </submittedName>
</protein>
<evidence type="ECO:0000313" key="2">
    <source>
        <dbReference type="EMBL" id="GFY10716.1"/>
    </source>
</evidence>